<evidence type="ECO:0000256" key="4">
    <source>
        <dbReference type="ARBA" id="ARBA00016075"/>
    </source>
</evidence>
<dbReference type="InterPro" id="IPR036291">
    <property type="entry name" value="NAD(P)-bd_dom_sf"/>
</dbReference>
<proteinExistence type="inferred from homology"/>
<dbReference type="EMBL" id="OV121138">
    <property type="protein sequence ID" value="CAH0560145.1"/>
    <property type="molecule type" value="Genomic_DNA"/>
</dbReference>
<dbReference type="OrthoDB" id="6626850at2759"/>
<dbReference type="GO" id="GO:0005739">
    <property type="term" value="C:mitochondrion"/>
    <property type="evidence" value="ECO:0007669"/>
    <property type="project" value="TreeGrafter"/>
</dbReference>
<evidence type="ECO:0000256" key="10">
    <source>
        <dbReference type="PIRSR" id="PIRSR000102-3"/>
    </source>
</evidence>
<feature type="binding site" evidence="10">
    <location>
        <position position="65"/>
    </location>
    <ligand>
        <name>NAD(+)</name>
        <dbReference type="ChEBI" id="CHEBI:57540"/>
    </ligand>
</feature>
<evidence type="ECO:0000256" key="8">
    <source>
        <dbReference type="ARBA" id="ARBA00048313"/>
    </source>
</evidence>
<comment type="similarity">
    <text evidence="1">Belongs to the LDH/MDH superfamily. MDH type 1 family.</text>
</comment>
<gene>
    <name evidence="14" type="ORF">MELIAE_LOCUS9954</name>
</gene>
<evidence type="ECO:0000256" key="11">
    <source>
        <dbReference type="RuleBase" id="RU003369"/>
    </source>
</evidence>
<evidence type="ECO:0000256" key="3">
    <source>
        <dbReference type="ARBA" id="ARBA00012995"/>
    </source>
</evidence>
<evidence type="ECO:0000256" key="7">
    <source>
        <dbReference type="ARBA" id="ARBA00023027"/>
    </source>
</evidence>
<evidence type="ECO:0000256" key="1">
    <source>
        <dbReference type="ARBA" id="ARBA00008824"/>
    </source>
</evidence>
<dbReference type="SUPFAM" id="SSF51735">
    <property type="entry name" value="NAD(P)-binding Rossmann-fold domains"/>
    <property type="match status" value="1"/>
</dbReference>
<reference evidence="14" key="1">
    <citation type="submission" date="2021-12" db="EMBL/GenBank/DDBJ databases">
        <authorList>
            <person name="King R."/>
        </authorList>
    </citation>
    <scope>NUCLEOTIDE SEQUENCE</scope>
</reference>
<accession>A0A9P0BCH4</accession>
<dbReference type="Proteomes" id="UP001154078">
    <property type="component" value="Chromosome 7"/>
</dbReference>
<dbReference type="Gene3D" id="3.90.110.10">
    <property type="entry name" value="Lactate dehydrogenase/glycoside hydrolase, family 4, C-terminal"/>
    <property type="match status" value="1"/>
</dbReference>
<comment type="catalytic activity">
    <reaction evidence="8">
        <text>(S)-malate + NAD(+) = oxaloacetate + NADH + H(+)</text>
        <dbReference type="Rhea" id="RHEA:21432"/>
        <dbReference type="ChEBI" id="CHEBI:15378"/>
        <dbReference type="ChEBI" id="CHEBI:15589"/>
        <dbReference type="ChEBI" id="CHEBI:16452"/>
        <dbReference type="ChEBI" id="CHEBI:57540"/>
        <dbReference type="ChEBI" id="CHEBI:57945"/>
        <dbReference type="EC" id="1.1.1.37"/>
    </reaction>
</comment>
<evidence type="ECO:0000313" key="15">
    <source>
        <dbReference type="Proteomes" id="UP001154078"/>
    </source>
</evidence>
<dbReference type="Gene3D" id="3.40.50.720">
    <property type="entry name" value="NAD(P)-binding Rossmann-like Domain"/>
    <property type="match status" value="1"/>
</dbReference>
<evidence type="ECO:0000259" key="12">
    <source>
        <dbReference type="Pfam" id="PF00056"/>
    </source>
</evidence>
<dbReference type="PANTHER" id="PTHR11540">
    <property type="entry name" value="MALATE AND LACTATE DEHYDROGENASE"/>
    <property type="match status" value="1"/>
</dbReference>
<evidence type="ECO:0000256" key="6">
    <source>
        <dbReference type="ARBA" id="ARBA00023002"/>
    </source>
</evidence>
<keyword evidence="6 11" id="KW-0560">Oxidoreductase</keyword>
<feature type="domain" description="Lactate/malate dehydrogenase N-terminal" evidence="12">
    <location>
        <begin position="35"/>
        <end position="177"/>
    </location>
</feature>
<name>A0A9P0BCH4_BRAAE</name>
<evidence type="ECO:0000256" key="5">
    <source>
        <dbReference type="ARBA" id="ARBA00022532"/>
    </source>
</evidence>
<evidence type="ECO:0000256" key="9">
    <source>
        <dbReference type="PIRSR" id="PIRSR000102-1"/>
    </source>
</evidence>
<keyword evidence="15" id="KW-1185">Reference proteome</keyword>
<dbReference type="AlphaFoldDB" id="A0A9P0BCH4"/>
<organism evidence="14 15">
    <name type="scientific">Brassicogethes aeneus</name>
    <name type="common">Rape pollen beetle</name>
    <name type="synonym">Meligethes aeneus</name>
    <dbReference type="NCBI Taxonomy" id="1431903"/>
    <lineage>
        <taxon>Eukaryota</taxon>
        <taxon>Metazoa</taxon>
        <taxon>Ecdysozoa</taxon>
        <taxon>Arthropoda</taxon>
        <taxon>Hexapoda</taxon>
        <taxon>Insecta</taxon>
        <taxon>Pterygota</taxon>
        <taxon>Neoptera</taxon>
        <taxon>Endopterygota</taxon>
        <taxon>Coleoptera</taxon>
        <taxon>Polyphaga</taxon>
        <taxon>Cucujiformia</taxon>
        <taxon>Nitidulidae</taxon>
        <taxon>Meligethinae</taxon>
        <taxon>Brassicogethes</taxon>
    </lineage>
</organism>
<dbReference type="PIRSF" id="PIRSF000102">
    <property type="entry name" value="Lac_mal_DH"/>
    <property type="match status" value="1"/>
</dbReference>
<dbReference type="Pfam" id="PF00056">
    <property type="entry name" value="Ldh_1_N"/>
    <property type="match status" value="1"/>
</dbReference>
<dbReference type="PANTHER" id="PTHR11540:SF16">
    <property type="entry name" value="MALATE DEHYDROGENASE, MITOCHONDRIAL"/>
    <property type="match status" value="1"/>
</dbReference>
<protein>
    <recommendedName>
        <fullName evidence="4">Malate dehydrogenase, mitochondrial</fullName>
        <ecNumber evidence="3">1.1.1.37</ecNumber>
    </recommendedName>
</protein>
<evidence type="ECO:0000256" key="2">
    <source>
        <dbReference type="ARBA" id="ARBA00011738"/>
    </source>
</evidence>
<dbReference type="InterPro" id="IPR022383">
    <property type="entry name" value="Lactate/malate_DH_C"/>
</dbReference>
<dbReference type="Pfam" id="PF02866">
    <property type="entry name" value="Ldh_1_C"/>
    <property type="match status" value="1"/>
</dbReference>
<dbReference type="SUPFAM" id="SSF56327">
    <property type="entry name" value="LDH C-terminal domain-like"/>
    <property type="match status" value="1"/>
</dbReference>
<feature type="active site" description="Proton acceptor" evidence="9">
    <location>
        <position position="209"/>
    </location>
</feature>
<evidence type="ECO:0000313" key="14">
    <source>
        <dbReference type="EMBL" id="CAH0560145.1"/>
    </source>
</evidence>
<keyword evidence="7 10" id="KW-0520">NAD</keyword>
<dbReference type="FunFam" id="3.40.50.720:FF:000268">
    <property type="entry name" value="Malate dehydrogenase"/>
    <property type="match status" value="1"/>
</dbReference>
<evidence type="ECO:0000259" key="13">
    <source>
        <dbReference type="Pfam" id="PF02866"/>
    </source>
</evidence>
<sequence length="368" mass="40600">MFSSKLSVVNKILPFVLRKCCTFTHKQVFTTHPVVTVLNACSNIGRNISLLLKQSPHIHELKLYDVNKEVFNIAEDLSHIDTRTQVKSFKGNHVIRQAIEDADIIIHAGGCQRKPGETSAKLFEQNVDSVRAAALYAAEFNPKGIFCIQTPPVESLVPMVSEEYKKAGVYDARKIIGITSISSMRANHFIAKYIGGSVSDILTPIVGGHGPLSTVAVFSQVRPQANIPQSTTQLIQRNICEAEDDILKLFKDPSSCISLSTAVGVARFVNNLTKAILGETNCVDCAFVRQMGHIANFLPYMTSIIRLGRHGVLSTHMPKINDQEAYRLKKASIFIRTNIHLGENFISGSSLKNEEVAKPTENIESVKQ</sequence>
<feature type="domain" description="Lactate/malate dehydrogenase C-terminal" evidence="13">
    <location>
        <begin position="179"/>
        <end position="345"/>
    </location>
</feature>
<keyword evidence="5" id="KW-0816">Tricarboxylic acid cycle</keyword>
<dbReference type="GO" id="GO:0019752">
    <property type="term" value="P:carboxylic acid metabolic process"/>
    <property type="evidence" value="ECO:0007669"/>
    <property type="project" value="InterPro"/>
</dbReference>
<dbReference type="InterPro" id="IPR015955">
    <property type="entry name" value="Lactate_DH/Glyco_Ohase_4_C"/>
</dbReference>
<comment type="subunit">
    <text evidence="2">Homodimer.</text>
</comment>
<feature type="binding site" evidence="10">
    <location>
        <position position="126"/>
    </location>
    <ligand>
        <name>NAD(+)</name>
        <dbReference type="ChEBI" id="CHEBI:57540"/>
    </ligand>
</feature>
<dbReference type="GO" id="GO:0006099">
    <property type="term" value="P:tricarboxylic acid cycle"/>
    <property type="evidence" value="ECO:0007669"/>
    <property type="project" value="UniProtKB-KW"/>
</dbReference>
<dbReference type="EC" id="1.1.1.37" evidence="3"/>
<dbReference type="GO" id="GO:0030060">
    <property type="term" value="F:L-malate dehydrogenase (NAD+) activity"/>
    <property type="evidence" value="ECO:0007669"/>
    <property type="project" value="UniProtKB-EC"/>
</dbReference>
<dbReference type="InterPro" id="IPR001557">
    <property type="entry name" value="L-lactate/malate_DH"/>
</dbReference>
<dbReference type="InterPro" id="IPR001236">
    <property type="entry name" value="Lactate/malate_DH_N"/>
</dbReference>